<reference evidence="2 4" key="3">
    <citation type="submission" date="2023-12" db="EMBL/GenBank/DDBJ databases">
        <title>Characterization of antibiotic resistance in Aeromonas spp. in hospital effluent.</title>
        <authorList>
            <person name="Negoseki B.R.S."/>
            <person name="Krul D."/>
            <person name="Siqueira A.C."/>
            <person name="Almeida M."/>
            <person name="Mesa D."/>
            <person name="Conte D."/>
            <person name="Dalla-Costa L.M."/>
        </authorList>
    </citation>
    <scope>NUCLEOTIDE SEQUENCE [LARGE SCALE GENOMIC DNA]</scope>
    <source>
        <strain evidence="2 4">36v</strain>
    </source>
</reference>
<reference evidence="3" key="1">
    <citation type="submission" date="2021-01" db="EMBL/GenBank/DDBJ databases">
        <title>GES Beta-lactamases isolated from hospital effluents in Brazil.</title>
        <authorList>
            <person name="Conte D."/>
            <person name="Mesa D."/>
            <person name="Palmeiro J.K."/>
            <person name="Dalla-Costa L.M."/>
        </authorList>
    </citation>
    <scope>NUCLEOTIDE SEQUENCE [LARGE SCALE GENOMIC DNA]</scope>
    <source>
        <strain evidence="3">Aero21</strain>
        <plasmid evidence="3">p1</plasmid>
    </source>
</reference>
<evidence type="ECO:0000313" key="2">
    <source>
        <dbReference type="EMBL" id="MEA9434660.1"/>
    </source>
</evidence>
<proteinExistence type="predicted"/>
<dbReference type="Proteomes" id="UP001304847">
    <property type="component" value="Unassembled WGS sequence"/>
</dbReference>
<evidence type="ECO:0000313" key="4">
    <source>
        <dbReference type="Proteomes" id="UP001304847"/>
    </source>
</evidence>
<dbReference type="Proteomes" id="UP001277183">
    <property type="component" value="Unassembled WGS sequence"/>
</dbReference>
<name>A0A7U0LE00_AERCA</name>
<evidence type="ECO:0000313" key="1">
    <source>
        <dbReference type="EMBL" id="MDX7722705.1"/>
    </source>
</evidence>
<dbReference type="EMBL" id="JAWZVU010000163">
    <property type="protein sequence ID" value="MDX7722705.1"/>
    <property type="molecule type" value="Genomic_DNA"/>
</dbReference>
<evidence type="ECO:0000313" key="3">
    <source>
        <dbReference type="EMBL" id="QQX12781.1"/>
    </source>
</evidence>
<dbReference type="RefSeq" id="WP_109421968.1">
    <property type="nucleotide sequence ID" value="NZ_JAWZVU010000163.1"/>
</dbReference>
<gene>
    <name evidence="3" type="ORF">JC965_27035</name>
    <name evidence="1" type="ORF">SJS77_20045</name>
    <name evidence="2" type="ORF">VCX44_02240</name>
</gene>
<keyword evidence="4" id="KW-1185">Reference proteome</keyword>
<geneLocation type="plasmid" evidence="3">
    <name>p1</name>
</geneLocation>
<keyword evidence="3" id="KW-0614">Plasmid</keyword>
<reference evidence="1" key="2">
    <citation type="submission" date="2023-11" db="EMBL/GenBank/DDBJ databases">
        <title>WGS of Aeromonas in Northern Israel.</title>
        <authorList>
            <person name="Hershko Y."/>
        </authorList>
    </citation>
    <scope>NUCLEOTIDE SEQUENCE</scope>
    <source>
        <strain evidence="1">77416</strain>
    </source>
</reference>
<protein>
    <submittedName>
        <fullName evidence="3">Uncharacterized protein</fullName>
    </submittedName>
</protein>
<dbReference type="AlphaFoldDB" id="A0A7U0LE00"/>
<sequence>MAIDHTDPNYIDMAITKAHLAAGDWALNEFHHSNPFNSYYFYLRDFETDLSIMFSISQEDFYRPLPKSFSLTEVTDGLGYLLRRYIDNGKFQDHEQQCFGVALAVYAKHTQAYKQWLKTATKDSKLHMVISRYPLKSPEAMLRPFIVNPPTTILPGRDFTKLTGDVFDMDMQRHPEWFEISKLYDQSGQAFKSS</sequence>
<dbReference type="EMBL" id="JAYGOJ010000006">
    <property type="protein sequence ID" value="MEA9434660.1"/>
    <property type="molecule type" value="Genomic_DNA"/>
</dbReference>
<organism evidence="3">
    <name type="scientific">Aeromonas caviae</name>
    <name type="common">Aeromonas punctata</name>
    <dbReference type="NCBI Taxonomy" id="648"/>
    <lineage>
        <taxon>Bacteria</taxon>
        <taxon>Pseudomonadati</taxon>
        <taxon>Pseudomonadota</taxon>
        <taxon>Gammaproteobacteria</taxon>
        <taxon>Aeromonadales</taxon>
        <taxon>Aeromonadaceae</taxon>
        <taxon>Aeromonas</taxon>
    </lineage>
</organism>
<accession>A0A7U0LE00</accession>
<dbReference type="EMBL" id="CP068231">
    <property type="protein sequence ID" value="QQX12781.1"/>
    <property type="molecule type" value="Genomic_DNA"/>
</dbReference>